<name>A0A8J7RIN4_9HYPH</name>
<reference evidence="2" key="1">
    <citation type="submission" date="2021-03" db="EMBL/GenBank/DDBJ databases">
        <title>Genome sequencing and assembly of Tianweitania sediminis.</title>
        <authorList>
            <person name="Chhetri G."/>
        </authorList>
    </citation>
    <scope>NUCLEOTIDE SEQUENCE</scope>
    <source>
        <strain evidence="2">Z8</strain>
    </source>
</reference>
<evidence type="ECO:0000313" key="2">
    <source>
        <dbReference type="EMBL" id="MBP0439121.1"/>
    </source>
</evidence>
<evidence type="ECO:0000313" key="3">
    <source>
        <dbReference type="Proteomes" id="UP000666240"/>
    </source>
</evidence>
<comment type="caution">
    <text evidence="2">The sequence shown here is derived from an EMBL/GenBank/DDBJ whole genome shotgun (WGS) entry which is preliminary data.</text>
</comment>
<dbReference type="AlphaFoldDB" id="A0A8J7RIN4"/>
<dbReference type="Proteomes" id="UP000666240">
    <property type="component" value="Unassembled WGS sequence"/>
</dbReference>
<sequence>MPGAPLIHPVQEIDAFTKAIQAGITSRKRVAAQDVEDIDDENEADQARTVAKDLGDTVYTPAAGAAPSAPAADPAPVPEPDEGDADALLQTAA</sequence>
<dbReference type="RefSeq" id="WP_209335164.1">
    <property type="nucleotide sequence ID" value="NZ_JAGIYY010000003.1"/>
</dbReference>
<dbReference type="EMBL" id="JAGIYY010000003">
    <property type="protein sequence ID" value="MBP0439121.1"/>
    <property type="molecule type" value="Genomic_DNA"/>
</dbReference>
<protein>
    <submittedName>
        <fullName evidence="2">Uncharacterized protein</fullName>
    </submittedName>
</protein>
<accession>A0A8J7RIN4</accession>
<keyword evidence="3" id="KW-1185">Reference proteome</keyword>
<proteinExistence type="predicted"/>
<gene>
    <name evidence="2" type="ORF">J5Y06_10710</name>
</gene>
<feature type="compositionally biased region" description="Low complexity" evidence="1">
    <location>
        <begin position="61"/>
        <end position="72"/>
    </location>
</feature>
<organism evidence="2 3">
    <name type="scientific">Tianweitania sediminis</name>
    <dbReference type="NCBI Taxonomy" id="1502156"/>
    <lineage>
        <taxon>Bacteria</taxon>
        <taxon>Pseudomonadati</taxon>
        <taxon>Pseudomonadota</taxon>
        <taxon>Alphaproteobacteria</taxon>
        <taxon>Hyphomicrobiales</taxon>
        <taxon>Phyllobacteriaceae</taxon>
        <taxon>Tianweitania</taxon>
    </lineage>
</organism>
<evidence type="ECO:0000256" key="1">
    <source>
        <dbReference type="SAM" id="MobiDB-lite"/>
    </source>
</evidence>
<feature type="compositionally biased region" description="Acidic residues" evidence="1">
    <location>
        <begin position="34"/>
        <end position="44"/>
    </location>
</feature>
<feature type="region of interest" description="Disordered" evidence="1">
    <location>
        <begin position="28"/>
        <end position="93"/>
    </location>
</feature>